<reference evidence="1 2" key="1">
    <citation type="submission" date="2023-04" db="EMBL/GenBank/DDBJ databases">
        <title>A novel bacteria isolated from coastal sediment.</title>
        <authorList>
            <person name="Liu X.-J."/>
            <person name="Du Z.-J."/>
        </authorList>
    </citation>
    <scope>NUCLEOTIDE SEQUENCE [LARGE SCALE GENOMIC DNA]</scope>
    <source>
        <strain evidence="1 2">SDUM461003</strain>
    </source>
</reference>
<evidence type="ECO:0000313" key="1">
    <source>
        <dbReference type="EMBL" id="MDQ8209696.1"/>
    </source>
</evidence>
<keyword evidence="2" id="KW-1185">Reference proteome</keyword>
<sequence>MKYFLVSLIALGIGIFIGKTAFKKNEVYAHWSIVNEYREWVQNPGEGTTQKDSGLIMYDIPVNHTPSLHFLVSEKEIEKVELIFPNVPYSPEIVKLWMKFCEENKEVIVDGLANPEYARFKTAGQQPFNCTMFYLPENGHVIEELIALIENGANQTE</sequence>
<gene>
    <name evidence="1" type="ORF">QEH52_19415</name>
</gene>
<name>A0ABU1AZX4_9BACT</name>
<accession>A0ABU1AZX4</accession>
<evidence type="ECO:0000313" key="2">
    <source>
        <dbReference type="Proteomes" id="UP001225316"/>
    </source>
</evidence>
<protein>
    <submittedName>
        <fullName evidence="1">Uncharacterized protein</fullName>
    </submittedName>
</protein>
<proteinExistence type="predicted"/>
<dbReference type="Proteomes" id="UP001225316">
    <property type="component" value="Unassembled WGS sequence"/>
</dbReference>
<dbReference type="RefSeq" id="WP_308952614.1">
    <property type="nucleotide sequence ID" value="NZ_JARXHW010000119.1"/>
</dbReference>
<comment type="caution">
    <text evidence="1">The sequence shown here is derived from an EMBL/GenBank/DDBJ whole genome shotgun (WGS) entry which is preliminary data.</text>
</comment>
<organism evidence="1 2">
    <name type="scientific">Thalassobacterium maritimum</name>
    <dbReference type="NCBI Taxonomy" id="3041265"/>
    <lineage>
        <taxon>Bacteria</taxon>
        <taxon>Pseudomonadati</taxon>
        <taxon>Verrucomicrobiota</taxon>
        <taxon>Opitutia</taxon>
        <taxon>Puniceicoccales</taxon>
        <taxon>Coraliomargaritaceae</taxon>
        <taxon>Thalassobacterium</taxon>
    </lineage>
</organism>
<dbReference type="EMBL" id="JARXHW010000119">
    <property type="protein sequence ID" value="MDQ8209696.1"/>
    <property type="molecule type" value="Genomic_DNA"/>
</dbReference>